<reference evidence="3" key="2">
    <citation type="submission" date="2015-01" db="EMBL/GenBank/DDBJ databases">
        <title>Draft genome sequence of potential hydrocarbon metabolising strain of Rhodococcus rhodochrous.</title>
        <authorList>
            <person name="Aggarwal R.K."/>
            <person name="Dawar C."/>
        </authorList>
    </citation>
    <scope>NUCLEOTIDE SEQUENCE [LARGE SCALE GENOMIC DNA]</scope>
    <source>
        <strain evidence="3">KG-21</strain>
    </source>
</reference>
<organism evidence="2 3">
    <name type="scientific">Rhodococcus rhodochrous KG-21</name>
    <dbReference type="NCBI Taxonomy" id="1441923"/>
    <lineage>
        <taxon>Bacteria</taxon>
        <taxon>Bacillati</taxon>
        <taxon>Actinomycetota</taxon>
        <taxon>Actinomycetes</taxon>
        <taxon>Mycobacteriales</taxon>
        <taxon>Nocardiaceae</taxon>
        <taxon>Rhodococcus</taxon>
    </lineage>
</organism>
<evidence type="ECO:0000313" key="3">
    <source>
        <dbReference type="Proteomes" id="UP000037712"/>
    </source>
</evidence>
<evidence type="ECO:0000256" key="1">
    <source>
        <dbReference type="SAM" id="MobiDB-lite"/>
    </source>
</evidence>
<protein>
    <submittedName>
        <fullName evidence="2">Uncharacterized protein</fullName>
    </submittedName>
</protein>
<feature type="compositionally biased region" description="Basic and acidic residues" evidence="1">
    <location>
        <begin position="52"/>
        <end position="63"/>
    </location>
</feature>
<dbReference type="PATRIC" id="fig|1441923.3.peg.3302"/>
<dbReference type="AlphaFoldDB" id="A0A0M8PNN5"/>
<gene>
    <name evidence="2" type="ORF">Z051_15070</name>
</gene>
<feature type="region of interest" description="Disordered" evidence="1">
    <location>
        <begin position="52"/>
        <end position="80"/>
    </location>
</feature>
<reference evidence="2 3" key="1">
    <citation type="journal article" date="2015" name="Genome Announc.">
        <title>Draft Genome Sequence of Rhodococcus rhodochrous Strain KG-21, a Soil Isolate from Oil Fields of Krishna-Godavari Basin, India.</title>
        <authorList>
            <person name="Dawar C."/>
            <person name="Aggarwal R.K."/>
        </authorList>
    </citation>
    <scope>NUCLEOTIDE SEQUENCE [LARGE SCALE GENOMIC DNA]</scope>
    <source>
        <strain evidence="2 3">KG-21</strain>
    </source>
</reference>
<proteinExistence type="predicted"/>
<accession>A0A0M8PNN5</accession>
<dbReference type="EMBL" id="AZYO01000038">
    <property type="protein sequence ID" value="KOS55418.1"/>
    <property type="molecule type" value="Genomic_DNA"/>
</dbReference>
<sequence>MVVPDGQWITAGRPTHRQLSLPSMTVARSDAVPVAGLRGLLVDQIVGHEPGRVAEAADRDDLPYRPGRRASMNAIDGSSS</sequence>
<dbReference type="Proteomes" id="UP000037712">
    <property type="component" value="Unassembled WGS sequence"/>
</dbReference>
<evidence type="ECO:0000313" key="2">
    <source>
        <dbReference type="EMBL" id="KOS55418.1"/>
    </source>
</evidence>
<comment type="caution">
    <text evidence="2">The sequence shown here is derived from an EMBL/GenBank/DDBJ whole genome shotgun (WGS) entry which is preliminary data.</text>
</comment>
<name>A0A0M8PNN5_RHORH</name>